<dbReference type="PANTHER" id="PTHR21624">
    <property type="entry name" value="STEROL DESATURASE-RELATED PROTEIN"/>
    <property type="match status" value="1"/>
</dbReference>
<evidence type="ECO:0000256" key="7">
    <source>
        <dbReference type="SAM" id="Phobius"/>
    </source>
</evidence>
<feature type="transmembrane region" description="Helical" evidence="7">
    <location>
        <begin position="6"/>
        <end position="22"/>
    </location>
</feature>
<feature type="transmembrane region" description="Helical" evidence="7">
    <location>
        <begin position="131"/>
        <end position="158"/>
    </location>
</feature>
<evidence type="ECO:0000256" key="1">
    <source>
        <dbReference type="ARBA" id="ARBA00004127"/>
    </source>
</evidence>
<evidence type="ECO:0000256" key="2">
    <source>
        <dbReference type="ARBA" id="ARBA00022692"/>
    </source>
</evidence>
<dbReference type="GO" id="GO:0008610">
    <property type="term" value="P:lipid biosynthetic process"/>
    <property type="evidence" value="ECO:0007669"/>
    <property type="project" value="InterPro"/>
</dbReference>
<gene>
    <name evidence="9" type="ORF">METZ01_LOCUS420811</name>
</gene>
<dbReference type="PANTHER" id="PTHR21624:SF1">
    <property type="entry name" value="ALKYLGLYCEROL MONOOXYGENASE"/>
    <property type="match status" value="1"/>
</dbReference>
<evidence type="ECO:0000259" key="8">
    <source>
        <dbReference type="Pfam" id="PF04116"/>
    </source>
</evidence>
<feature type="transmembrane region" description="Helical" evidence="7">
    <location>
        <begin position="74"/>
        <end position="93"/>
    </location>
</feature>
<keyword evidence="2 7" id="KW-0812">Transmembrane</keyword>
<keyword evidence="4" id="KW-0560">Oxidoreductase</keyword>
<dbReference type="GO" id="GO:0005783">
    <property type="term" value="C:endoplasmic reticulum"/>
    <property type="evidence" value="ECO:0007669"/>
    <property type="project" value="TreeGrafter"/>
</dbReference>
<dbReference type="InterPro" id="IPR006694">
    <property type="entry name" value="Fatty_acid_hydroxylase"/>
</dbReference>
<feature type="domain" description="Fatty acid hydroxylase" evidence="8">
    <location>
        <begin position="78"/>
        <end position="212"/>
    </location>
</feature>
<dbReference type="GO" id="GO:0050479">
    <property type="term" value="F:glyceryl-ether monooxygenase activity"/>
    <property type="evidence" value="ECO:0007669"/>
    <property type="project" value="TreeGrafter"/>
</dbReference>
<evidence type="ECO:0000256" key="5">
    <source>
        <dbReference type="ARBA" id="ARBA00023098"/>
    </source>
</evidence>
<accession>A0A382X9V8</accession>
<dbReference type="GO" id="GO:0006643">
    <property type="term" value="P:membrane lipid metabolic process"/>
    <property type="evidence" value="ECO:0007669"/>
    <property type="project" value="TreeGrafter"/>
</dbReference>
<proteinExistence type="predicted"/>
<keyword evidence="3 7" id="KW-1133">Transmembrane helix</keyword>
<keyword evidence="5" id="KW-0443">Lipid metabolism</keyword>
<dbReference type="InterPro" id="IPR051689">
    <property type="entry name" value="Sterol_desaturase/TMEM195"/>
</dbReference>
<dbReference type="Pfam" id="PF04116">
    <property type="entry name" value="FA_hydroxylase"/>
    <property type="match status" value="1"/>
</dbReference>
<reference evidence="9" key="1">
    <citation type="submission" date="2018-05" db="EMBL/GenBank/DDBJ databases">
        <authorList>
            <person name="Lanie J.A."/>
            <person name="Ng W.-L."/>
            <person name="Kazmierczak K.M."/>
            <person name="Andrzejewski T.M."/>
            <person name="Davidsen T.M."/>
            <person name="Wayne K.J."/>
            <person name="Tettelin H."/>
            <person name="Glass J.I."/>
            <person name="Rusch D."/>
            <person name="Podicherti R."/>
            <person name="Tsui H.-C.T."/>
            <person name="Winkler M.E."/>
        </authorList>
    </citation>
    <scope>NUCLEOTIDE SEQUENCE</scope>
</reference>
<evidence type="ECO:0000256" key="3">
    <source>
        <dbReference type="ARBA" id="ARBA00022989"/>
    </source>
</evidence>
<dbReference type="GO" id="GO:0005506">
    <property type="term" value="F:iron ion binding"/>
    <property type="evidence" value="ECO:0007669"/>
    <property type="project" value="InterPro"/>
</dbReference>
<name>A0A382X9V8_9ZZZZ</name>
<sequence>IAVSIAIPIFILLIGIEAFAAYRKGVQINQSADMISSLSSGITNTTRDGMKFGLVFISYTWLVDHITIIKVEPLWFAVVIAFITEDFAGYWIHRLNHRVNIFWNRHIIHHSSEEYNLSCALRQSISNNFKFGAVFLIPAALLGIPPYLFAIISPIHLFMQFWYHTRMIDKMGWLENILVTPSHHRVHHAINPEYIDKNYSQIFIIWDKLFGTFQPEEQSIPPVYGILRPANTWNPVIINFKHIWQLMKDSYRTKNFWDKFRIWFMPAGWRP</sequence>
<protein>
    <recommendedName>
        <fullName evidence="8">Fatty acid hydroxylase domain-containing protein</fullName>
    </recommendedName>
</protein>
<feature type="non-terminal residue" evidence="9">
    <location>
        <position position="1"/>
    </location>
</feature>
<comment type="subcellular location">
    <subcellularLocation>
        <location evidence="1">Endomembrane system</location>
        <topology evidence="1">Multi-pass membrane protein</topology>
    </subcellularLocation>
</comment>
<feature type="non-terminal residue" evidence="9">
    <location>
        <position position="271"/>
    </location>
</feature>
<keyword evidence="6 7" id="KW-0472">Membrane</keyword>
<evidence type="ECO:0000313" key="9">
    <source>
        <dbReference type="EMBL" id="SVD67957.1"/>
    </source>
</evidence>
<evidence type="ECO:0000256" key="6">
    <source>
        <dbReference type="ARBA" id="ARBA00023136"/>
    </source>
</evidence>
<dbReference type="AlphaFoldDB" id="A0A382X9V8"/>
<evidence type="ECO:0000256" key="4">
    <source>
        <dbReference type="ARBA" id="ARBA00023002"/>
    </source>
</evidence>
<dbReference type="GO" id="GO:0016020">
    <property type="term" value="C:membrane"/>
    <property type="evidence" value="ECO:0007669"/>
    <property type="project" value="GOC"/>
</dbReference>
<organism evidence="9">
    <name type="scientific">marine metagenome</name>
    <dbReference type="NCBI Taxonomy" id="408172"/>
    <lineage>
        <taxon>unclassified sequences</taxon>
        <taxon>metagenomes</taxon>
        <taxon>ecological metagenomes</taxon>
    </lineage>
</organism>
<dbReference type="EMBL" id="UINC01166157">
    <property type="protein sequence ID" value="SVD67957.1"/>
    <property type="molecule type" value="Genomic_DNA"/>
</dbReference>